<dbReference type="InterPro" id="IPR014729">
    <property type="entry name" value="Rossmann-like_a/b/a_fold"/>
</dbReference>
<dbReference type="PANTHER" id="PTHR11455">
    <property type="entry name" value="CRYPTOCHROME"/>
    <property type="match status" value="1"/>
</dbReference>
<evidence type="ECO:0000256" key="6">
    <source>
        <dbReference type="PIRSR" id="PIRSR602081-2"/>
    </source>
</evidence>
<comment type="cofactor">
    <cofactor evidence="5">
        <name>FAD</name>
        <dbReference type="ChEBI" id="CHEBI:57692"/>
    </cofactor>
    <text evidence="5">Binds 1 FAD per subunit.</text>
</comment>
<reference evidence="9" key="2">
    <citation type="submission" date="2025-09" db="UniProtKB">
        <authorList>
            <consortium name="Ensembl"/>
        </authorList>
    </citation>
    <scope>IDENTIFICATION</scope>
</reference>
<dbReference type="GO" id="GO:0071949">
    <property type="term" value="F:FAD binding"/>
    <property type="evidence" value="ECO:0007669"/>
    <property type="project" value="TreeGrafter"/>
</dbReference>
<feature type="region of interest" description="Disordered" evidence="7">
    <location>
        <begin position="98"/>
        <end position="167"/>
    </location>
</feature>
<dbReference type="Pfam" id="PF03441">
    <property type="entry name" value="FAD_binding_7"/>
    <property type="match status" value="1"/>
</dbReference>
<keyword evidence="10" id="KW-1185">Reference proteome</keyword>
<accession>A0A8C6SNQ7</accession>
<keyword evidence="2 5" id="KW-0285">Flavoprotein</keyword>
<dbReference type="AlphaFoldDB" id="A0A8C6SNQ7"/>
<feature type="region of interest" description="Disordered" evidence="7">
    <location>
        <begin position="740"/>
        <end position="796"/>
    </location>
</feature>
<dbReference type="InterPro" id="IPR036134">
    <property type="entry name" value="Crypto/Photolyase_FAD-like_sf"/>
</dbReference>
<keyword evidence="4" id="KW-0157">Chromophore</keyword>
<keyword evidence="3 5" id="KW-0274">FAD</keyword>
<dbReference type="GO" id="GO:0003677">
    <property type="term" value="F:DNA binding"/>
    <property type="evidence" value="ECO:0007669"/>
    <property type="project" value="TreeGrafter"/>
</dbReference>
<dbReference type="InterPro" id="IPR036155">
    <property type="entry name" value="Crypto/Photolyase_N_sf"/>
</dbReference>
<dbReference type="InterPro" id="IPR006050">
    <property type="entry name" value="DNA_photolyase_N"/>
</dbReference>
<dbReference type="GO" id="GO:0005737">
    <property type="term" value="C:cytoplasm"/>
    <property type="evidence" value="ECO:0007669"/>
    <property type="project" value="TreeGrafter"/>
</dbReference>
<organism evidence="9 10">
    <name type="scientific">Neogobius melanostomus</name>
    <name type="common">round goby</name>
    <dbReference type="NCBI Taxonomy" id="47308"/>
    <lineage>
        <taxon>Eukaryota</taxon>
        <taxon>Metazoa</taxon>
        <taxon>Chordata</taxon>
        <taxon>Craniata</taxon>
        <taxon>Vertebrata</taxon>
        <taxon>Euteleostomi</taxon>
        <taxon>Actinopterygii</taxon>
        <taxon>Neopterygii</taxon>
        <taxon>Teleostei</taxon>
        <taxon>Neoteleostei</taxon>
        <taxon>Acanthomorphata</taxon>
        <taxon>Gobiaria</taxon>
        <taxon>Gobiiformes</taxon>
        <taxon>Gobioidei</taxon>
        <taxon>Gobiidae</taxon>
        <taxon>Benthophilinae</taxon>
        <taxon>Neogobiini</taxon>
        <taxon>Neogobius</taxon>
    </lineage>
</organism>
<feature type="compositionally biased region" description="Polar residues" evidence="7">
    <location>
        <begin position="101"/>
        <end position="113"/>
    </location>
</feature>
<reference evidence="9" key="1">
    <citation type="submission" date="2025-08" db="UniProtKB">
        <authorList>
            <consortium name="Ensembl"/>
        </authorList>
    </citation>
    <scope>IDENTIFICATION</scope>
</reference>
<sequence length="796" mass="89109">MSPSTGSGENGVSVVRKMLREVLVGHEDPEGFFAMCVSVLGHHDTWSQFLTIIRPLSTAHVALHCRLTAIYDEYFTHIEDDELHVAMTLSLLESEKAIKSPPNSCKDSSSHSQRPALKPENISAGPNQPLQKGNDKGSGQSSPSPKNDDTHPDSAVDQEKAKCSRKRRQKCKVAGQQVVGLPVSPSSQPPVLLWFRRDLRLCDNPAIIGALEVGAPVLPVFIWAPDEEEGPGTTVAVGGACKFWLHQALPCLRTSLERIGSSLVFLRAGSPSGSSLQTLRQLLQETGARTVVANALYEPWLKERDDEILSALSKDGVDVRVHHSYCLRDPFSVSTVGVGLRGIGSVSHFMSCCKQNPGAPLGTPLDPPLELAKMPRRKDGSIIDWAANIRKSWDFSEEGAHAQLEGFLQDGVYRYEKESGRADSPNTSGLSPYLHFGQLSPRWLLWDAKGAKCRPPKFQRKLAWRDLAYWQLTLFPDLPWESLRPPYKALRWSSDRSHLKAWQRGRTGFPLVDAAMRQLWLSGWMNNYMRHVVASFLIAYLHLPWQEGYCWFQDTLVDADVAIDAMMWQNGGMCGLDHWNFVMHPVDAALTCDPCGTFVRQWCPELAELPDELIHKPWKCPASMLRRAGVVLGETYPKRIITDLEERRTQSLKDVAQVRQQFGQYVDKSSGCDLVPMPPRLVSEALGLSNGDAVSRGKWFLLPLITRMEFKHQLEEPDSEAASNPYNAVLKGYVSRKRDETIRAERGAQRRERMDTNYRRMEGLTQPRQPKGRARRTPTAKDKFSVVPGGVVNSLR</sequence>
<evidence type="ECO:0000256" key="2">
    <source>
        <dbReference type="ARBA" id="ARBA00022630"/>
    </source>
</evidence>
<dbReference type="Pfam" id="PF00875">
    <property type="entry name" value="DNA_photolyase"/>
    <property type="match status" value="1"/>
</dbReference>
<dbReference type="InterPro" id="IPR005101">
    <property type="entry name" value="Cryptochr/Photolyase_FAD-bd"/>
</dbReference>
<evidence type="ECO:0000259" key="8">
    <source>
        <dbReference type="PROSITE" id="PS51645"/>
    </source>
</evidence>
<dbReference type="GO" id="GO:0043153">
    <property type="term" value="P:entrainment of circadian clock by photoperiod"/>
    <property type="evidence" value="ECO:0007669"/>
    <property type="project" value="TreeGrafter"/>
</dbReference>
<protein>
    <submittedName>
        <fullName evidence="9">Si:ch1073-390k14.1</fullName>
    </submittedName>
</protein>
<dbReference type="Proteomes" id="UP000694523">
    <property type="component" value="Unplaced"/>
</dbReference>
<feature type="binding site" evidence="5">
    <location>
        <position position="415"/>
    </location>
    <ligand>
        <name>FAD</name>
        <dbReference type="ChEBI" id="CHEBI:57692"/>
    </ligand>
</feature>
<feature type="compositionally biased region" description="Polar residues" evidence="7">
    <location>
        <begin position="124"/>
        <end position="145"/>
    </location>
</feature>
<evidence type="ECO:0000256" key="3">
    <source>
        <dbReference type="ARBA" id="ARBA00022827"/>
    </source>
</evidence>
<dbReference type="SUPFAM" id="SSF52425">
    <property type="entry name" value="Cryptochrome/photolyase, N-terminal domain"/>
    <property type="match status" value="1"/>
</dbReference>
<evidence type="ECO:0000313" key="9">
    <source>
        <dbReference type="Ensembl" id="ENSNMLP00000009516.1"/>
    </source>
</evidence>
<feature type="binding site" evidence="5">
    <location>
        <begin position="558"/>
        <end position="560"/>
    </location>
    <ligand>
        <name>FAD</name>
        <dbReference type="ChEBI" id="CHEBI:57692"/>
    </ligand>
</feature>
<feature type="binding site" evidence="5">
    <location>
        <begin position="427"/>
        <end position="431"/>
    </location>
    <ligand>
        <name>FAD</name>
        <dbReference type="ChEBI" id="CHEBI:57692"/>
    </ligand>
</feature>
<evidence type="ECO:0000256" key="7">
    <source>
        <dbReference type="SAM" id="MobiDB-lite"/>
    </source>
</evidence>
<dbReference type="GO" id="GO:0003904">
    <property type="term" value="F:deoxyribodipyrimidine photo-lyase activity"/>
    <property type="evidence" value="ECO:0007669"/>
    <property type="project" value="TreeGrafter"/>
</dbReference>
<dbReference type="InterPro" id="IPR002081">
    <property type="entry name" value="Cryptochrome/DNA_photolyase_1"/>
</dbReference>
<name>A0A8C6SNQ7_9GOBI</name>
<feature type="compositionally biased region" description="Basic and acidic residues" evidence="7">
    <location>
        <begin position="146"/>
        <end position="162"/>
    </location>
</feature>
<evidence type="ECO:0000313" key="10">
    <source>
        <dbReference type="Proteomes" id="UP000694523"/>
    </source>
</evidence>
<dbReference type="Ensembl" id="ENSNMLT00000010762.1">
    <property type="protein sequence ID" value="ENSNMLP00000009516.1"/>
    <property type="gene ID" value="ENSNMLG00000006616.1"/>
</dbReference>
<proteinExistence type="inferred from homology"/>
<dbReference type="Gene3D" id="3.40.50.620">
    <property type="entry name" value="HUPs"/>
    <property type="match status" value="1"/>
</dbReference>
<dbReference type="GO" id="GO:0006139">
    <property type="term" value="P:nucleobase-containing compound metabolic process"/>
    <property type="evidence" value="ECO:0007669"/>
    <property type="project" value="UniProtKB-ARBA"/>
</dbReference>
<feature type="domain" description="Photolyase/cryptochrome alpha/beta" evidence="8">
    <location>
        <begin position="189"/>
        <end position="327"/>
    </location>
</feature>
<evidence type="ECO:0000256" key="1">
    <source>
        <dbReference type="ARBA" id="ARBA00005862"/>
    </source>
</evidence>
<dbReference type="Gene3D" id="1.25.40.80">
    <property type="match status" value="1"/>
</dbReference>
<feature type="site" description="Electron transfer via tryptophanyl radical" evidence="6">
    <location>
        <position position="545"/>
    </location>
</feature>
<dbReference type="PANTHER" id="PTHR11455:SF18">
    <property type="entry name" value="SI:CH1073-390K14.1"/>
    <property type="match status" value="1"/>
</dbReference>
<dbReference type="SUPFAM" id="SSF48173">
    <property type="entry name" value="Cryptochrome/photolyase FAD-binding domain"/>
    <property type="match status" value="1"/>
</dbReference>
<feature type="compositionally biased region" description="Basic and acidic residues" evidence="7">
    <location>
        <begin position="740"/>
        <end position="762"/>
    </location>
</feature>
<evidence type="ECO:0000256" key="5">
    <source>
        <dbReference type="PIRSR" id="PIRSR602081-1"/>
    </source>
</evidence>
<dbReference type="PROSITE" id="PS00394">
    <property type="entry name" value="DNA_PHOTOLYASES_1_1"/>
    <property type="match status" value="1"/>
</dbReference>
<dbReference type="Gene3D" id="1.10.579.10">
    <property type="entry name" value="DNA Cyclobutane Dipyrimidine Photolyase, subunit A, domain 3"/>
    <property type="match status" value="1"/>
</dbReference>
<dbReference type="PROSITE" id="PS51645">
    <property type="entry name" value="PHR_CRY_ALPHA_BETA"/>
    <property type="match status" value="1"/>
</dbReference>
<comment type="similarity">
    <text evidence="1">Belongs to the DNA photolyase class-1 family.</text>
</comment>
<dbReference type="PRINTS" id="PR00147">
    <property type="entry name" value="DNAPHOTLYASE"/>
</dbReference>
<feature type="binding site" evidence="5">
    <location>
        <position position="458"/>
    </location>
    <ligand>
        <name>FAD</name>
        <dbReference type="ChEBI" id="CHEBI:57692"/>
    </ligand>
</feature>
<feature type="site" description="Electron transfer via tryptophanyl radical" evidence="6">
    <location>
        <position position="492"/>
    </location>
</feature>
<evidence type="ECO:0000256" key="4">
    <source>
        <dbReference type="ARBA" id="ARBA00022991"/>
    </source>
</evidence>
<dbReference type="InterPro" id="IPR018394">
    <property type="entry name" value="DNA_photolyase_1_CS_C"/>
</dbReference>
<dbReference type="GO" id="GO:0032922">
    <property type="term" value="P:circadian regulation of gene expression"/>
    <property type="evidence" value="ECO:0007669"/>
    <property type="project" value="TreeGrafter"/>
</dbReference>
<feature type="site" description="Electron transfer via tryptophanyl radical" evidence="6">
    <location>
        <position position="568"/>
    </location>
</feature>
<dbReference type="GO" id="GO:0006950">
    <property type="term" value="P:response to stress"/>
    <property type="evidence" value="ECO:0007669"/>
    <property type="project" value="UniProtKB-ARBA"/>
</dbReference>
<dbReference type="GO" id="GO:0005634">
    <property type="term" value="C:nucleus"/>
    <property type="evidence" value="ECO:0007669"/>
    <property type="project" value="TreeGrafter"/>
</dbReference>